<comment type="caution">
    <text evidence="2">The sequence shown here is derived from an EMBL/GenBank/DDBJ whole genome shotgun (WGS) entry which is preliminary data.</text>
</comment>
<feature type="chain" id="PRO_5043384040" description="Secreted protein" evidence="1">
    <location>
        <begin position="21"/>
        <end position="70"/>
    </location>
</feature>
<gene>
    <name evidence="2" type="ORF">NDU88_003528</name>
</gene>
<evidence type="ECO:0000313" key="2">
    <source>
        <dbReference type="EMBL" id="KAJ1171669.1"/>
    </source>
</evidence>
<organism evidence="2 3">
    <name type="scientific">Pleurodeles waltl</name>
    <name type="common">Iberian ribbed newt</name>
    <dbReference type="NCBI Taxonomy" id="8319"/>
    <lineage>
        <taxon>Eukaryota</taxon>
        <taxon>Metazoa</taxon>
        <taxon>Chordata</taxon>
        <taxon>Craniata</taxon>
        <taxon>Vertebrata</taxon>
        <taxon>Euteleostomi</taxon>
        <taxon>Amphibia</taxon>
        <taxon>Batrachia</taxon>
        <taxon>Caudata</taxon>
        <taxon>Salamandroidea</taxon>
        <taxon>Salamandridae</taxon>
        <taxon>Pleurodelinae</taxon>
        <taxon>Pleurodeles</taxon>
    </lineage>
</organism>
<name>A0AAV7T6F6_PLEWA</name>
<evidence type="ECO:0008006" key="4">
    <source>
        <dbReference type="Google" id="ProtNLM"/>
    </source>
</evidence>
<keyword evidence="1" id="KW-0732">Signal</keyword>
<keyword evidence="3" id="KW-1185">Reference proteome</keyword>
<reference evidence="2" key="1">
    <citation type="journal article" date="2022" name="bioRxiv">
        <title>Sequencing and chromosome-scale assembly of the giantPleurodeles waltlgenome.</title>
        <authorList>
            <person name="Brown T."/>
            <person name="Elewa A."/>
            <person name="Iarovenko S."/>
            <person name="Subramanian E."/>
            <person name="Araus A.J."/>
            <person name="Petzold A."/>
            <person name="Susuki M."/>
            <person name="Suzuki K.-i.T."/>
            <person name="Hayashi T."/>
            <person name="Toyoda A."/>
            <person name="Oliveira C."/>
            <person name="Osipova E."/>
            <person name="Leigh N.D."/>
            <person name="Simon A."/>
            <person name="Yun M.H."/>
        </authorList>
    </citation>
    <scope>NUCLEOTIDE SEQUENCE</scope>
    <source>
        <strain evidence="2">20211129_DDA</strain>
        <tissue evidence="2">Liver</tissue>
    </source>
</reference>
<evidence type="ECO:0000313" key="3">
    <source>
        <dbReference type="Proteomes" id="UP001066276"/>
    </source>
</evidence>
<dbReference type="AlphaFoldDB" id="A0AAV7T6F6"/>
<dbReference type="Proteomes" id="UP001066276">
    <property type="component" value="Chromosome 4_1"/>
</dbReference>
<dbReference type="EMBL" id="JANPWB010000007">
    <property type="protein sequence ID" value="KAJ1171669.1"/>
    <property type="molecule type" value="Genomic_DNA"/>
</dbReference>
<protein>
    <recommendedName>
        <fullName evidence="4">Secreted protein</fullName>
    </recommendedName>
</protein>
<proteinExistence type="predicted"/>
<feature type="signal peptide" evidence="1">
    <location>
        <begin position="1"/>
        <end position="20"/>
    </location>
</feature>
<accession>A0AAV7T6F6</accession>
<evidence type="ECO:0000256" key="1">
    <source>
        <dbReference type="SAM" id="SignalP"/>
    </source>
</evidence>
<sequence length="70" mass="7589">MTLRLPRFFFLPWVIVPSSAPPPTPPPAVHSLVAAILNPESQAQTSTRSVLKLAAVVPRDPGEEVTRSVF</sequence>